<accession>A0ABM9J6Z5</accession>
<comment type="caution">
    <text evidence="1">The sequence shown here is derived from an EMBL/GenBank/DDBJ whole genome shotgun (WGS) entry which is preliminary data.</text>
</comment>
<sequence length="112" mass="12172">MAVSLDISFQDVPYSKDIEEAVIQQSNQLDHLSEVIARCRVCVIRGQKPLPERKTINVRIDVMTRHHSHVCGIGSDANAGVALRDAFAHVVRLLDGTALPGSEPAAALTRFG</sequence>
<name>A0ABM9J6Z5_9RALS</name>
<evidence type="ECO:0000313" key="1">
    <source>
        <dbReference type="EMBL" id="CAJ0784762.1"/>
    </source>
</evidence>
<organism evidence="1 2">
    <name type="scientific">Ralstonia condita</name>
    <dbReference type="NCBI Taxonomy" id="3058600"/>
    <lineage>
        <taxon>Bacteria</taxon>
        <taxon>Pseudomonadati</taxon>
        <taxon>Pseudomonadota</taxon>
        <taxon>Betaproteobacteria</taxon>
        <taxon>Burkholderiales</taxon>
        <taxon>Burkholderiaceae</taxon>
        <taxon>Ralstonia</taxon>
    </lineage>
</organism>
<dbReference type="RefSeq" id="WP_012430611.1">
    <property type="nucleotide sequence ID" value="NZ_CATYWO010000002.1"/>
</dbReference>
<keyword evidence="2" id="KW-1185">Reference proteome</keyword>
<gene>
    <name evidence="1" type="ORF">LMG7141_01557</name>
</gene>
<protein>
    <recommendedName>
        <fullName evidence="3">Ribosomal subunit interface protein</fullName>
    </recommendedName>
</protein>
<proteinExistence type="predicted"/>
<evidence type="ECO:0000313" key="2">
    <source>
        <dbReference type="Proteomes" id="UP001189616"/>
    </source>
</evidence>
<dbReference type="Proteomes" id="UP001189616">
    <property type="component" value="Unassembled WGS sequence"/>
</dbReference>
<dbReference type="EMBL" id="CATYWO010000002">
    <property type="protein sequence ID" value="CAJ0784762.1"/>
    <property type="molecule type" value="Genomic_DNA"/>
</dbReference>
<reference evidence="1 2" key="1">
    <citation type="submission" date="2023-07" db="EMBL/GenBank/DDBJ databases">
        <authorList>
            <person name="Peeters C."/>
        </authorList>
    </citation>
    <scope>NUCLEOTIDE SEQUENCE [LARGE SCALE GENOMIC DNA]</scope>
    <source>
        <strain evidence="1 2">LMG 7141</strain>
    </source>
</reference>
<evidence type="ECO:0008006" key="3">
    <source>
        <dbReference type="Google" id="ProtNLM"/>
    </source>
</evidence>